<reference evidence="14" key="1">
    <citation type="submission" date="2013-05" db="EMBL/GenBank/DDBJ databases">
        <authorList>
            <person name="Yim A.K.Y."/>
            <person name="Chan T.F."/>
            <person name="Ji K.M."/>
            <person name="Liu X.Y."/>
            <person name="Zhou J.W."/>
            <person name="Li R.Q."/>
            <person name="Yang K.Y."/>
            <person name="Li J."/>
            <person name="Li M."/>
            <person name="Law P.T.W."/>
            <person name="Wu Y.L."/>
            <person name="Cai Z.L."/>
            <person name="Qin H."/>
            <person name="Bao Y."/>
            <person name="Leung R.K.K."/>
            <person name="Ng P.K.S."/>
            <person name="Zou J."/>
            <person name="Zhong X.J."/>
            <person name="Ran P.X."/>
            <person name="Zhong N.S."/>
            <person name="Liu Z.G."/>
            <person name="Tsui S.K.W."/>
        </authorList>
    </citation>
    <scope>NUCLEOTIDE SEQUENCE</scope>
    <source>
        <strain evidence="14">Derf</strain>
        <tissue evidence="14">Whole organism</tissue>
    </source>
</reference>
<proteinExistence type="inferred from homology"/>
<comment type="caution">
    <text evidence="14">The sequence shown here is derived from an EMBL/GenBank/DDBJ whole genome shotgun (WGS) entry which is preliminary data.</text>
</comment>
<comment type="subcellular location">
    <subcellularLocation>
        <location evidence="2">Cell membrane</location>
        <location evidence="2">Sarcolemma</location>
        <topology evidence="2">Single-pass type II membrane protein</topology>
    </subcellularLocation>
    <subcellularLocation>
        <location evidence="1">Cytoplasm</location>
        <location evidence="1">Cytoskeleton</location>
    </subcellularLocation>
</comment>
<gene>
    <name evidence="14" type="ORF">DERF_004196</name>
</gene>
<keyword evidence="10" id="KW-1015">Disulfide bond</keyword>
<dbReference type="Proteomes" id="UP000790347">
    <property type="component" value="Unassembled WGS sequence"/>
</dbReference>
<name>A0A922I0Z2_DERFA</name>
<evidence type="ECO:0000256" key="11">
    <source>
        <dbReference type="ARBA" id="ARBA00023180"/>
    </source>
</evidence>
<feature type="transmembrane region" description="Helical" evidence="13">
    <location>
        <begin position="36"/>
        <end position="55"/>
    </location>
</feature>
<organism evidence="14 15">
    <name type="scientific">Dermatophagoides farinae</name>
    <name type="common">American house dust mite</name>
    <dbReference type="NCBI Taxonomy" id="6954"/>
    <lineage>
        <taxon>Eukaryota</taxon>
        <taxon>Metazoa</taxon>
        <taxon>Ecdysozoa</taxon>
        <taxon>Arthropoda</taxon>
        <taxon>Chelicerata</taxon>
        <taxon>Arachnida</taxon>
        <taxon>Acari</taxon>
        <taxon>Acariformes</taxon>
        <taxon>Sarcoptiformes</taxon>
        <taxon>Astigmata</taxon>
        <taxon>Psoroptidia</taxon>
        <taxon>Analgoidea</taxon>
        <taxon>Pyroglyphidae</taxon>
        <taxon>Dermatophagoidinae</taxon>
        <taxon>Dermatophagoides</taxon>
    </lineage>
</organism>
<dbReference type="AlphaFoldDB" id="A0A922I0Z2"/>
<dbReference type="PANTHER" id="PTHR12939:SF10">
    <property type="entry name" value="EG:4F1.1 PROTEIN"/>
    <property type="match status" value="1"/>
</dbReference>
<evidence type="ECO:0000256" key="9">
    <source>
        <dbReference type="ARBA" id="ARBA00023136"/>
    </source>
</evidence>
<evidence type="ECO:0000256" key="10">
    <source>
        <dbReference type="ARBA" id="ARBA00023157"/>
    </source>
</evidence>
<evidence type="ECO:0000256" key="5">
    <source>
        <dbReference type="ARBA" id="ARBA00022490"/>
    </source>
</evidence>
<evidence type="ECO:0000256" key="1">
    <source>
        <dbReference type="ARBA" id="ARBA00004245"/>
    </source>
</evidence>
<keyword evidence="8 13" id="KW-1133">Transmembrane helix</keyword>
<dbReference type="GO" id="GO:0005856">
    <property type="term" value="C:cytoskeleton"/>
    <property type="evidence" value="ECO:0007669"/>
    <property type="project" value="UniProtKB-SubCell"/>
</dbReference>
<evidence type="ECO:0000256" key="7">
    <source>
        <dbReference type="ARBA" id="ARBA00022968"/>
    </source>
</evidence>
<evidence type="ECO:0000256" key="6">
    <source>
        <dbReference type="ARBA" id="ARBA00022692"/>
    </source>
</evidence>
<evidence type="ECO:0000313" key="14">
    <source>
        <dbReference type="EMBL" id="KAH9520492.1"/>
    </source>
</evidence>
<keyword evidence="7" id="KW-0735">Signal-anchor</keyword>
<dbReference type="InterPro" id="IPR039972">
    <property type="entry name" value="Sarcoglycan_gamma/delta/zeta"/>
</dbReference>
<evidence type="ECO:0000256" key="12">
    <source>
        <dbReference type="ARBA" id="ARBA00023212"/>
    </source>
</evidence>
<dbReference type="GO" id="GO:0042383">
    <property type="term" value="C:sarcolemma"/>
    <property type="evidence" value="ECO:0007669"/>
    <property type="project" value="UniProtKB-SubCell"/>
</dbReference>
<keyword evidence="6 13" id="KW-0812">Transmembrane</keyword>
<accession>A0A922I0Z2</accession>
<evidence type="ECO:0000256" key="3">
    <source>
        <dbReference type="ARBA" id="ARBA00007574"/>
    </source>
</evidence>
<reference evidence="14" key="2">
    <citation type="journal article" date="2022" name="Res Sq">
        <title>Comparative Genomics Reveals Insights into the Divergent Evolution of Astigmatic Mites and Household Pest Adaptations.</title>
        <authorList>
            <person name="Xiong Q."/>
            <person name="Wan A.T.-Y."/>
            <person name="Liu X.-Y."/>
            <person name="Fung C.S.-H."/>
            <person name="Xiao X."/>
            <person name="Malainual N."/>
            <person name="Hou J."/>
            <person name="Wang L."/>
            <person name="Wang M."/>
            <person name="Yang K."/>
            <person name="Cui Y."/>
            <person name="Leung E."/>
            <person name="Nong W."/>
            <person name="Shin S.-K."/>
            <person name="Au S."/>
            <person name="Jeong K.Y."/>
            <person name="Chew F.T."/>
            <person name="Hui J."/>
            <person name="Leung T.F."/>
            <person name="Tungtrongchitr A."/>
            <person name="Zhong N."/>
            <person name="Liu Z."/>
            <person name="Tsui S."/>
        </authorList>
    </citation>
    <scope>NUCLEOTIDE SEQUENCE</scope>
    <source>
        <strain evidence="14">Derf</strain>
        <tissue evidence="14">Whole organism</tissue>
    </source>
</reference>
<evidence type="ECO:0000256" key="13">
    <source>
        <dbReference type="SAM" id="Phobius"/>
    </source>
</evidence>
<keyword evidence="9 13" id="KW-0472">Membrane</keyword>
<evidence type="ECO:0000256" key="4">
    <source>
        <dbReference type="ARBA" id="ARBA00022475"/>
    </source>
</evidence>
<dbReference type="PANTHER" id="PTHR12939">
    <property type="entry name" value="SARCOGLYCAN"/>
    <property type="match status" value="1"/>
</dbReference>
<evidence type="ECO:0000313" key="15">
    <source>
        <dbReference type="Proteomes" id="UP000790347"/>
    </source>
</evidence>
<keyword evidence="11" id="KW-0325">Glycoprotein</keyword>
<dbReference type="InterPro" id="IPR006875">
    <property type="entry name" value="Sarcoglycan"/>
</dbReference>
<comment type="similarity">
    <text evidence="3">Belongs to the sarcoglycan beta/delta/gamma/zeta family.</text>
</comment>
<dbReference type="Pfam" id="PF04790">
    <property type="entry name" value="Sarcoglycan_1"/>
    <property type="match status" value="1"/>
</dbReference>
<keyword evidence="15" id="KW-1185">Reference proteome</keyword>
<dbReference type="GO" id="GO:0016012">
    <property type="term" value="C:sarcoglycan complex"/>
    <property type="evidence" value="ECO:0007669"/>
    <property type="project" value="InterPro"/>
</dbReference>
<evidence type="ECO:0000256" key="8">
    <source>
        <dbReference type="ARBA" id="ARBA00022989"/>
    </source>
</evidence>
<keyword evidence="5" id="KW-0963">Cytoplasm</keyword>
<evidence type="ECO:0000256" key="2">
    <source>
        <dbReference type="ARBA" id="ARBA00004274"/>
    </source>
</evidence>
<dbReference type="EMBL" id="ASGP02000002">
    <property type="protein sequence ID" value="KAH9520492.1"/>
    <property type="molecule type" value="Genomic_DNA"/>
</dbReference>
<keyword evidence="12" id="KW-0206">Cytoskeleton</keyword>
<sequence length="324" mass="36559">MNQPTILTANQRPQSQRSVYSFLFVQWSTMQQYSTILFALTLMVTLNLSLLVWLLSQLNFELDNDSYLPLIGSVRVDGQLSVQRLASPIDSSELRVQSADLEMRPHQWSSSMAALALTSDSMLAKVGEMITVRSSHNDRLLMLIDHQTPASSKLFVDQVVMRSTPALQNRALSMKNGSAQVMQLQSVHNSTSSSLMLTSYTNHIRLRGTRHLTINSQNHSVRMNSRQVAIAIHSGHGRIMINTTRIQLNSQAIRTVVPTKLGRTYLTVGQLCLCENNGRLFMAPADQQHHYSQHSWIGHMNQLEQRCQRLAAVECWASQWTKST</sequence>
<protein>
    <submittedName>
        <fullName evidence="14">Uncharacterized protein</fullName>
    </submittedName>
</protein>
<keyword evidence="4" id="KW-1003">Cell membrane</keyword>